<accession>A0A1K1MHT5</accession>
<keyword evidence="2 5" id="KW-0808">Transferase</keyword>
<dbReference type="InterPro" id="IPR018117">
    <property type="entry name" value="C5_DNA_meth_AS"/>
</dbReference>
<evidence type="ECO:0000256" key="3">
    <source>
        <dbReference type="ARBA" id="ARBA00022691"/>
    </source>
</evidence>
<dbReference type="NCBIfam" id="TIGR00675">
    <property type="entry name" value="dcm"/>
    <property type="match status" value="1"/>
</dbReference>
<dbReference type="InterPro" id="IPR001525">
    <property type="entry name" value="C5_MeTfrase"/>
</dbReference>
<organism evidence="8 9">
    <name type="scientific">Ruminococcus flavefaciens</name>
    <dbReference type="NCBI Taxonomy" id="1265"/>
    <lineage>
        <taxon>Bacteria</taxon>
        <taxon>Bacillati</taxon>
        <taxon>Bacillota</taxon>
        <taxon>Clostridia</taxon>
        <taxon>Eubacteriales</taxon>
        <taxon>Oscillospiraceae</taxon>
        <taxon>Ruminococcus</taxon>
    </lineage>
</organism>
<sequence length="430" mass="50284">MNQTYNLVEFFSGIGSQARALENLNVKINTLATCEWDIHAFVAYDAIHNSPDLDTEIAKMEKPDILEILKDYTLSNDGKQPMDYSMLKTYSVEALRYILSGIRKSNNFVDISSLDGAEMPDNIDILTYSFPCQDLSNVGAFHGYNKGIDKDSNSRSSLLWQVGRILQEMKDNNKKLPRFLLMENVPTLLSKRHFGNFTIWMNDLEKLGYHSQYYELNAADFGLPQNRPRLLMLSVYFGDDEELHEKLKAYFDGIKKEDVRTSYKKSKFYKRKSIKKLLRTDYSDKKLLEEAIECTPNDTPSRRRIWEENPQIVLSDGSFNPEIKYIRTITTKQDRNPNSGNLFFESGIEGRSKFRYLTPRECLLFMGFRDKDFKNIKKRNVEFHKGDWFFPRDKIIRMAGNSIPVKLLEGMFWLMIQTDKYIEEYKNGRT</sequence>
<name>A0A1K1MHT5_RUMFL</name>
<evidence type="ECO:0000313" key="8">
    <source>
        <dbReference type="EMBL" id="SFW22696.1"/>
    </source>
</evidence>
<dbReference type="RefSeq" id="WP_072299585.1">
    <property type="nucleotide sequence ID" value="NZ_FPIP01000002.1"/>
</dbReference>
<dbReference type="Gene3D" id="3.90.120.10">
    <property type="entry name" value="DNA Methylase, subunit A, domain 2"/>
    <property type="match status" value="1"/>
</dbReference>
<keyword evidence="3 5" id="KW-0949">S-adenosyl-L-methionine</keyword>
<dbReference type="Gene3D" id="3.40.50.150">
    <property type="entry name" value="Vaccinia Virus protein VP39"/>
    <property type="match status" value="1"/>
</dbReference>
<dbReference type="GO" id="GO:0009307">
    <property type="term" value="P:DNA restriction-modification system"/>
    <property type="evidence" value="ECO:0007669"/>
    <property type="project" value="UniProtKB-KW"/>
</dbReference>
<dbReference type="Proteomes" id="UP000183461">
    <property type="component" value="Unassembled WGS sequence"/>
</dbReference>
<evidence type="ECO:0000313" key="9">
    <source>
        <dbReference type="Proteomes" id="UP000183461"/>
    </source>
</evidence>
<dbReference type="PANTHER" id="PTHR46098:SF1">
    <property type="entry name" value="TRNA (CYTOSINE(38)-C(5))-METHYLTRANSFERASE"/>
    <property type="match status" value="1"/>
</dbReference>
<dbReference type="InterPro" id="IPR029063">
    <property type="entry name" value="SAM-dependent_MTases_sf"/>
</dbReference>
<dbReference type="PANTHER" id="PTHR46098">
    <property type="entry name" value="TRNA (CYTOSINE(38)-C(5))-METHYLTRANSFERASE"/>
    <property type="match status" value="1"/>
</dbReference>
<dbReference type="EMBL" id="FPIP01000002">
    <property type="protein sequence ID" value="SFW22696.1"/>
    <property type="molecule type" value="Genomic_DNA"/>
</dbReference>
<proteinExistence type="inferred from homology"/>
<evidence type="ECO:0000256" key="1">
    <source>
        <dbReference type="ARBA" id="ARBA00022603"/>
    </source>
</evidence>
<dbReference type="PRINTS" id="PR00105">
    <property type="entry name" value="C5METTRFRASE"/>
</dbReference>
<dbReference type="Pfam" id="PF00145">
    <property type="entry name" value="DNA_methylase"/>
    <property type="match status" value="1"/>
</dbReference>
<dbReference type="SUPFAM" id="SSF53335">
    <property type="entry name" value="S-adenosyl-L-methionine-dependent methyltransferases"/>
    <property type="match status" value="1"/>
</dbReference>
<dbReference type="GO" id="GO:0003886">
    <property type="term" value="F:DNA (cytosine-5-)-methyltransferase activity"/>
    <property type="evidence" value="ECO:0007669"/>
    <property type="project" value="UniProtKB-EC"/>
</dbReference>
<evidence type="ECO:0000256" key="7">
    <source>
        <dbReference type="RuleBase" id="RU000417"/>
    </source>
</evidence>
<evidence type="ECO:0000256" key="4">
    <source>
        <dbReference type="ARBA" id="ARBA00022747"/>
    </source>
</evidence>
<dbReference type="InterPro" id="IPR050750">
    <property type="entry name" value="C5-MTase"/>
</dbReference>
<evidence type="ECO:0000256" key="6">
    <source>
        <dbReference type="RuleBase" id="RU000416"/>
    </source>
</evidence>
<protein>
    <recommendedName>
        <fullName evidence="7">Cytosine-specific methyltransferase</fullName>
        <ecNumber evidence="7">2.1.1.37</ecNumber>
    </recommendedName>
</protein>
<evidence type="ECO:0000256" key="5">
    <source>
        <dbReference type="PROSITE-ProRule" id="PRU01016"/>
    </source>
</evidence>
<dbReference type="PROSITE" id="PS00095">
    <property type="entry name" value="C5_MTASE_2"/>
    <property type="match status" value="1"/>
</dbReference>
<evidence type="ECO:0000256" key="2">
    <source>
        <dbReference type="ARBA" id="ARBA00022679"/>
    </source>
</evidence>
<dbReference type="PROSITE" id="PS51679">
    <property type="entry name" value="SAM_MT_C5"/>
    <property type="match status" value="1"/>
</dbReference>
<keyword evidence="4" id="KW-0680">Restriction system</keyword>
<keyword evidence="1 5" id="KW-0489">Methyltransferase</keyword>
<comment type="similarity">
    <text evidence="5 6">Belongs to the class I-like SAM-binding methyltransferase superfamily. C5-methyltransferase family.</text>
</comment>
<dbReference type="InterPro" id="IPR031303">
    <property type="entry name" value="C5_meth_CS"/>
</dbReference>
<feature type="active site" evidence="5">
    <location>
        <position position="132"/>
    </location>
</feature>
<dbReference type="EC" id="2.1.1.37" evidence="7"/>
<reference evidence="9" key="1">
    <citation type="submission" date="2016-11" db="EMBL/GenBank/DDBJ databases">
        <authorList>
            <person name="Varghese N."/>
            <person name="Submissions S."/>
        </authorList>
    </citation>
    <scope>NUCLEOTIDE SEQUENCE [LARGE SCALE GENOMIC DNA]</scope>
    <source>
        <strain evidence="9">YL228</strain>
    </source>
</reference>
<dbReference type="GO" id="GO:0032259">
    <property type="term" value="P:methylation"/>
    <property type="evidence" value="ECO:0007669"/>
    <property type="project" value="UniProtKB-KW"/>
</dbReference>
<dbReference type="PROSITE" id="PS00094">
    <property type="entry name" value="C5_MTASE_1"/>
    <property type="match status" value="1"/>
</dbReference>
<dbReference type="AlphaFoldDB" id="A0A1K1MHT5"/>
<gene>
    <name evidence="8" type="ORF">SAMN02910280_1224</name>
</gene>
<comment type="catalytic activity">
    <reaction evidence="7">
        <text>a 2'-deoxycytidine in DNA + S-adenosyl-L-methionine = a 5-methyl-2'-deoxycytidine in DNA + S-adenosyl-L-homocysteine + H(+)</text>
        <dbReference type="Rhea" id="RHEA:13681"/>
        <dbReference type="Rhea" id="RHEA-COMP:11369"/>
        <dbReference type="Rhea" id="RHEA-COMP:11370"/>
        <dbReference type="ChEBI" id="CHEBI:15378"/>
        <dbReference type="ChEBI" id="CHEBI:57856"/>
        <dbReference type="ChEBI" id="CHEBI:59789"/>
        <dbReference type="ChEBI" id="CHEBI:85452"/>
        <dbReference type="ChEBI" id="CHEBI:85454"/>
        <dbReference type="EC" id="2.1.1.37"/>
    </reaction>
</comment>